<reference evidence="1 2" key="2">
    <citation type="journal article" date="2022" name="Mol. Ecol. Resour.">
        <title>The genomes of chicory, endive, great burdock and yacon provide insights into Asteraceae paleo-polyploidization history and plant inulin production.</title>
        <authorList>
            <person name="Fan W."/>
            <person name="Wang S."/>
            <person name="Wang H."/>
            <person name="Wang A."/>
            <person name="Jiang F."/>
            <person name="Liu H."/>
            <person name="Zhao H."/>
            <person name="Xu D."/>
            <person name="Zhang Y."/>
        </authorList>
    </citation>
    <scope>NUCLEOTIDE SEQUENCE [LARGE SCALE GENOMIC DNA]</scope>
    <source>
        <strain evidence="2">cv. Punajuju</strain>
        <tissue evidence="1">Leaves</tissue>
    </source>
</reference>
<dbReference type="EMBL" id="CM042017">
    <property type="protein sequence ID" value="KAI3689453.1"/>
    <property type="molecule type" value="Genomic_DNA"/>
</dbReference>
<dbReference type="Proteomes" id="UP001055811">
    <property type="component" value="Linkage Group LG09"/>
</dbReference>
<protein>
    <submittedName>
        <fullName evidence="1">Uncharacterized protein</fullName>
    </submittedName>
</protein>
<comment type="caution">
    <text evidence="1">The sequence shown here is derived from an EMBL/GenBank/DDBJ whole genome shotgun (WGS) entry which is preliminary data.</text>
</comment>
<name>A0ACB8YVY3_CICIN</name>
<evidence type="ECO:0000313" key="2">
    <source>
        <dbReference type="Proteomes" id="UP001055811"/>
    </source>
</evidence>
<evidence type="ECO:0000313" key="1">
    <source>
        <dbReference type="EMBL" id="KAI3689453.1"/>
    </source>
</evidence>
<accession>A0ACB8YVY3</accession>
<reference evidence="2" key="1">
    <citation type="journal article" date="2022" name="Mol. Ecol. Resour.">
        <title>The genomes of chicory, endive, great burdock and yacon provide insights into Asteraceae palaeo-polyploidization history and plant inulin production.</title>
        <authorList>
            <person name="Fan W."/>
            <person name="Wang S."/>
            <person name="Wang H."/>
            <person name="Wang A."/>
            <person name="Jiang F."/>
            <person name="Liu H."/>
            <person name="Zhao H."/>
            <person name="Xu D."/>
            <person name="Zhang Y."/>
        </authorList>
    </citation>
    <scope>NUCLEOTIDE SEQUENCE [LARGE SCALE GENOMIC DNA]</scope>
    <source>
        <strain evidence="2">cv. Punajuju</strain>
    </source>
</reference>
<organism evidence="1 2">
    <name type="scientific">Cichorium intybus</name>
    <name type="common">Chicory</name>
    <dbReference type="NCBI Taxonomy" id="13427"/>
    <lineage>
        <taxon>Eukaryota</taxon>
        <taxon>Viridiplantae</taxon>
        <taxon>Streptophyta</taxon>
        <taxon>Embryophyta</taxon>
        <taxon>Tracheophyta</taxon>
        <taxon>Spermatophyta</taxon>
        <taxon>Magnoliopsida</taxon>
        <taxon>eudicotyledons</taxon>
        <taxon>Gunneridae</taxon>
        <taxon>Pentapetalae</taxon>
        <taxon>asterids</taxon>
        <taxon>campanulids</taxon>
        <taxon>Asterales</taxon>
        <taxon>Asteraceae</taxon>
        <taxon>Cichorioideae</taxon>
        <taxon>Cichorieae</taxon>
        <taxon>Cichoriinae</taxon>
        <taxon>Cichorium</taxon>
    </lineage>
</organism>
<sequence>MADVLELLVMNVLFDDASVDDLSISEQMPHGREPRGEREWRGNLDCLMNHLKTIMLGYENEKAQGLLEEMEIMALEVTRRKDFYMDRDKIIMQGLSIEQMVLMAHGLTSSHLGNGWRDKMLSMIEELCDLEFPNIRSLEHLQKLKLLNTIPFPEPTRSCNPLIFPEKLKKLTLSNTGLDWEEMWTFAWLPNLEVLKLRVHACIGEKWETSDSEFQRLKVLKLHDLDLRQWVSSSHNFPRLQRLLVHRCLNLESIPSDLGKILTLDMIHVSGCSASAESSALEIQKEQESEGNYFLKAYTSKNL</sequence>
<proteinExistence type="predicted"/>
<keyword evidence="2" id="KW-1185">Reference proteome</keyword>
<gene>
    <name evidence="1" type="ORF">L2E82_47410</name>
</gene>